<keyword evidence="1" id="KW-0812">Transmembrane</keyword>
<feature type="transmembrane region" description="Helical" evidence="1">
    <location>
        <begin position="49"/>
        <end position="68"/>
    </location>
</feature>
<gene>
    <name evidence="2" type="ORF">PFISCL1PPCAC_12891</name>
</gene>
<dbReference type="AlphaFoldDB" id="A0AAV5VV09"/>
<dbReference type="PANTHER" id="PTHR22941:SF26">
    <property type="entry name" value="SERPENTINE RECEPTOR, CLASS H"/>
    <property type="match status" value="1"/>
</dbReference>
<dbReference type="Proteomes" id="UP001432322">
    <property type="component" value="Unassembled WGS sequence"/>
</dbReference>
<evidence type="ECO:0000313" key="3">
    <source>
        <dbReference type="Proteomes" id="UP001432322"/>
    </source>
</evidence>
<accession>A0AAV5VV09</accession>
<dbReference type="InterPro" id="IPR053220">
    <property type="entry name" value="Nematode_rcpt-like_serp_H"/>
</dbReference>
<evidence type="ECO:0000256" key="1">
    <source>
        <dbReference type="SAM" id="Phobius"/>
    </source>
</evidence>
<keyword evidence="1" id="KW-1133">Transmembrane helix</keyword>
<feature type="non-terminal residue" evidence="2">
    <location>
        <position position="1"/>
    </location>
</feature>
<feature type="non-terminal residue" evidence="2">
    <location>
        <position position="161"/>
    </location>
</feature>
<proteinExistence type="predicted"/>
<evidence type="ECO:0000313" key="2">
    <source>
        <dbReference type="EMBL" id="GMT21594.1"/>
    </source>
</evidence>
<dbReference type="EMBL" id="BTSY01000004">
    <property type="protein sequence ID" value="GMT21594.1"/>
    <property type="molecule type" value="Genomic_DNA"/>
</dbReference>
<dbReference type="Pfam" id="PF10327">
    <property type="entry name" value="7TM_GPCR_Sri"/>
    <property type="match status" value="1"/>
</dbReference>
<protein>
    <recommendedName>
        <fullName evidence="4">G protein-coupled receptor</fullName>
    </recommendedName>
</protein>
<dbReference type="PANTHER" id="PTHR22941">
    <property type="entry name" value="SERPENTINE RECEPTOR"/>
    <property type="match status" value="1"/>
</dbReference>
<feature type="transmembrane region" description="Helical" evidence="1">
    <location>
        <begin position="89"/>
        <end position="107"/>
    </location>
</feature>
<feature type="transmembrane region" description="Helical" evidence="1">
    <location>
        <begin position="20"/>
        <end position="43"/>
    </location>
</feature>
<dbReference type="InterPro" id="IPR019429">
    <property type="entry name" value="7TM_GPCR_serpentine_rcpt_Sri"/>
</dbReference>
<organism evidence="2 3">
    <name type="scientific">Pristionchus fissidentatus</name>
    <dbReference type="NCBI Taxonomy" id="1538716"/>
    <lineage>
        <taxon>Eukaryota</taxon>
        <taxon>Metazoa</taxon>
        <taxon>Ecdysozoa</taxon>
        <taxon>Nematoda</taxon>
        <taxon>Chromadorea</taxon>
        <taxon>Rhabditida</taxon>
        <taxon>Rhabditina</taxon>
        <taxon>Diplogasteromorpha</taxon>
        <taxon>Diplogasteroidea</taxon>
        <taxon>Neodiplogasteridae</taxon>
        <taxon>Pristionchus</taxon>
    </lineage>
</organism>
<keyword evidence="1" id="KW-0472">Membrane</keyword>
<keyword evidence="3" id="KW-1185">Reference proteome</keyword>
<reference evidence="2" key="1">
    <citation type="submission" date="2023-10" db="EMBL/GenBank/DDBJ databases">
        <title>Genome assembly of Pristionchus species.</title>
        <authorList>
            <person name="Yoshida K."/>
            <person name="Sommer R.J."/>
        </authorList>
    </citation>
    <scope>NUCLEOTIDE SEQUENCE</scope>
    <source>
        <strain evidence="2">RS5133</strain>
    </source>
</reference>
<evidence type="ECO:0008006" key="4">
    <source>
        <dbReference type="Google" id="ProtNLM"/>
    </source>
</evidence>
<feature type="transmembrane region" description="Helical" evidence="1">
    <location>
        <begin position="133"/>
        <end position="155"/>
    </location>
</feature>
<comment type="caution">
    <text evidence="2">The sequence shown here is derived from an EMBL/GenBank/DDBJ whole genome shotgun (WGS) entry which is preliminary data.</text>
</comment>
<sequence>LFLILSFLQKVQSRKSSRIIYRSLIVLIIQDTCLYTYLILAIHPIAHNVMLLLLTPAYRLFIMSSLRCRFYTESVASLLRETPPHQERIRNYLIFIQVLLILNDVYFDLLFNPIPLFPLCAAYCLGWLCHQSIVPLTFLALYAMLGVSIVLCCIFRHQQLL</sequence>
<name>A0AAV5VV09_9BILA</name>